<dbReference type="Pfam" id="PF06011">
    <property type="entry name" value="TRP"/>
    <property type="match status" value="1"/>
</dbReference>
<protein>
    <recommendedName>
        <fullName evidence="2">TRP C-terminal domain-containing protein</fullName>
    </recommendedName>
</protein>
<accession>A0ABQ6X271</accession>
<feature type="transmembrane region" description="Helical" evidence="1">
    <location>
        <begin position="147"/>
        <end position="169"/>
    </location>
</feature>
<evidence type="ECO:0000256" key="1">
    <source>
        <dbReference type="SAM" id="Phobius"/>
    </source>
</evidence>
<feature type="domain" description="TRP C-terminal" evidence="2">
    <location>
        <begin position="2"/>
        <end position="330"/>
    </location>
</feature>
<sequence>MGLLASVAVLILGHTIIAAEVSFRTLLFLSFMQSQAIAGMSSVSFPPIVQSWTSMFQWTMGIVKEATLQPFCTWYQRATGGTPSTLVGETEQSVYMAKRSLAGLGSLVTRSIDTTKGGTEQTVRGIERVGYRANIERTNIFMTGYSFFYFVTILTILIILLLGLGLPFMPKRVNNPKRIVEAKIGCKALLRGSIYRIASLGYPQMCVICAWELIERYSAAEIVLAITMWLTVTTALAFATFKVIQHAWTYRSMSKLVLDSTCLTQWGFWYTNYRTEAYYFSNVLLIYTIFKGAVTGFSPSNPIVQSILLLILETTMLVATCIIKPFMGQIRQRVLHYCDRTQLLQLHLYARVLRSIRSPSHDDQYSGGTVGSVQCGLHARGADLAVNQLLLRHNTDGADIEIHTPLWQPRIIQNIWCSREPSSHGAATFGKT</sequence>
<gene>
    <name evidence="3" type="ORF">BDV36DRAFT_290523</name>
</gene>
<reference evidence="3 4" key="1">
    <citation type="submission" date="2019-04" db="EMBL/GenBank/DDBJ databases">
        <authorList>
            <consortium name="DOE Joint Genome Institute"/>
            <person name="Mondo S."/>
            <person name="Kjaerbolling I."/>
            <person name="Vesth T."/>
            <person name="Frisvad J.C."/>
            <person name="Nybo J.L."/>
            <person name="Theobald S."/>
            <person name="Kildgaard S."/>
            <person name="Isbrandt T."/>
            <person name="Kuo A."/>
            <person name="Sato A."/>
            <person name="Lyhne E.K."/>
            <person name="Kogle M.E."/>
            <person name="Wiebenga A."/>
            <person name="Kun R.S."/>
            <person name="Lubbers R.J."/>
            <person name="Makela M.R."/>
            <person name="Barry K."/>
            <person name="Chovatia M."/>
            <person name="Clum A."/>
            <person name="Daum C."/>
            <person name="Haridas S."/>
            <person name="He G."/>
            <person name="LaButti K."/>
            <person name="Lipzen A."/>
            <person name="Riley R."/>
            <person name="Salamov A."/>
            <person name="Simmons B.A."/>
            <person name="Magnuson J.K."/>
            <person name="Henrissat B."/>
            <person name="Mortensen U.H."/>
            <person name="Larsen T.O."/>
            <person name="Devries R.P."/>
            <person name="Grigoriev I.V."/>
            <person name="Machida M."/>
            <person name="Baker S.E."/>
            <person name="Andersen M.R."/>
            <person name="Cantor M.N."/>
            <person name="Hua S.X."/>
        </authorList>
    </citation>
    <scope>NUCLEOTIDE SEQUENCE [LARGE SCALE GENOMIC DNA]</scope>
    <source>
        <strain evidence="3 4">CBS 117616</strain>
    </source>
</reference>
<keyword evidence="1" id="KW-1133">Transmembrane helix</keyword>
<proteinExistence type="predicted"/>
<evidence type="ECO:0000313" key="4">
    <source>
        <dbReference type="Proteomes" id="UP000325395"/>
    </source>
</evidence>
<dbReference type="InterPro" id="IPR010308">
    <property type="entry name" value="TRP_C"/>
</dbReference>
<evidence type="ECO:0000313" key="3">
    <source>
        <dbReference type="EMBL" id="KAE8423388.1"/>
    </source>
</evidence>
<evidence type="ECO:0000259" key="2">
    <source>
        <dbReference type="Pfam" id="PF06011"/>
    </source>
</evidence>
<dbReference type="EMBL" id="ML735689">
    <property type="protein sequence ID" value="KAE8423388.1"/>
    <property type="molecule type" value="Genomic_DNA"/>
</dbReference>
<dbReference type="PANTHER" id="PTHR31145">
    <property type="entry name" value="INTEGRAL MEMBRANE PROTEIN (AFU_ORTHOLOGUE AFUA_7G01610)"/>
    <property type="match status" value="1"/>
</dbReference>
<feature type="transmembrane region" description="Helical" evidence="1">
    <location>
        <begin position="303"/>
        <end position="323"/>
    </location>
</feature>
<name>A0ABQ6X271_9EURO</name>
<keyword evidence="1" id="KW-0812">Transmembrane</keyword>
<feature type="transmembrane region" description="Helical" evidence="1">
    <location>
        <begin position="220"/>
        <end position="244"/>
    </location>
</feature>
<dbReference type="Proteomes" id="UP000325395">
    <property type="component" value="Unassembled WGS sequence"/>
</dbReference>
<organism evidence="3 4">
    <name type="scientific">Aspergillus pseudocaelatus</name>
    <dbReference type="NCBI Taxonomy" id="1825620"/>
    <lineage>
        <taxon>Eukaryota</taxon>
        <taxon>Fungi</taxon>
        <taxon>Dikarya</taxon>
        <taxon>Ascomycota</taxon>
        <taxon>Pezizomycotina</taxon>
        <taxon>Eurotiomycetes</taxon>
        <taxon>Eurotiomycetidae</taxon>
        <taxon>Eurotiales</taxon>
        <taxon>Aspergillaceae</taxon>
        <taxon>Aspergillus</taxon>
        <taxon>Aspergillus subgen. Circumdati</taxon>
    </lineage>
</organism>
<feature type="transmembrane region" description="Helical" evidence="1">
    <location>
        <begin position="277"/>
        <end position="297"/>
    </location>
</feature>
<keyword evidence="4" id="KW-1185">Reference proteome</keyword>
<dbReference type="PANTHER" id="PTHR31145:SF2">
    <property type="entry name" value="FLAVIN CARRIER PROTEIN 2"/>
    <property type="match status" value="1"/>
</dbReference>
<dbReference type="InterPro" id="IPR040241">
    <property type="entry name" value="TRP_Flc/Pkd2-like"/>
</dbReference>
<keyword evidence="1" id="KW-0472">Membrane</keyword>